<name>A0A0F7L638_9VIRU</name>
<accession>A0A0F7L638</accession>
<dbReference type="EMBL" id="KR029584">
    <property type="protein sequence ID" value="AKH46481.1"/>
    <property type="molecule type" value="Genomic_DNA"/>
</dbReference>
<keyword evidence="1" id="KW-0812">Transmembrane</keyword>
<organism evidence="2">
    <name type="scientific">uncultured marine virus</name>
    <dbReference type="NCBI Taxonomy" id="186617"/>
    <lineage>
        <taxon>Viruses</taxon>
        <taxon>environmental samples</taxon>
    </lineage>
</organism>
<reference evidence="2" key="1">
    <citation type="journal article" date="2015" name="Front. Microbiol.">
        <title>Combining genomic sequencing methods to explore viral diversity and reveal potential virus-host interactions.</title>
        <authorList>
            <person name="Chow C.E."/>
            <person name="Winget D.M."/>
            <person name="White R.A.III."/>
            <person name="Hallam S.J."/>
            <person name="Suttle C.A."/>
        </authorList>
    </citation>
    <scope>NUCLEOTIDE SEQUENCE</scope>
    <source>
        <strain evidence="2">Anoxic3_9</strain>
    </source>
</reference>
<reference evidence="2" key="2">
    <citation type="submission" date="2015-03" db="EMBL/GenBank/DDBJ databases">
        <authorList>
            <person name="Chow C.-E.T."/>
            <person name="Winget D.M."/>
            <person name="White R.A.III."/>
            <person name="Hallam S.J."/>
            <person name="Suttle C.A."/>
        </authorList>
    </citation>
    <scope>NUCLEOTIDE SEQUENCE</scope>
    <source>
        <strain evidence="2">Anoxic3_9</strain>
    </source>
</reference>
<feature type="transmembrane region" description="Helical" evidence="1">
    <location>
        <begin position="94"/>
        <end position="117"/>
    </location>
</feature>
<proteinExistence type="predicted"/>
<protein>
    <submittedName>
        <fullName evidence="2">Uncharacterized protein</fullName>
    </submittedName>
</protein>
<feature type="transmembrane region" description="Helical" evidence="1">
    <location>
        <begin position="39"/>
        <end position="62"/>
    </location>
</feature>
<evidence type="ECO:0000256" key="1">
    <source>
        <dbReference type="SAM" id="Phobius"/>
    </source>
</evidence>
<evidence type="ECO:0000313" key="2">
    <source>
        <dbReference type="EMBL" id="AKH46481.1"/>
    </source>
</evidence>
<keyword evidence="1" id="KW-1133">Transmembrane helix</keyword>
<sequence>MAFKFNSMYSSGVLALVKFSICCFSYSFCCSVSCFLNLLSLISIIILPPYLKLLSWLTTLTVKQAGFLARQNPGNETEGISLVFNPVFCNKKKLLININLIFFLKTCNTHIVILSMVGMA</sequence>
<keyword evidence="1" id="KW-0472">Membrane</keyword>